<keyword evidence="3 6" id="KW-0812">Transmembrane</keyword>
<feature type="transmembrane region" description="Helical" evidence="6">
    <location>
        <begin position="30"/>
        <end position="53"/>
    </location>
</feature>
<dbReference type="InterPro" id="IPR036259">
    <property type="entry name" value="MFS_trans_sf"/>
</dbReference>
<evidence type="ECO:0000256" key="5">
    <source>
        <dbReference type="ARBA" id="ARBA00023136"/>
    </source>
</evidence>
<evidence type="ECO:0000313" key="7">
    <source>
        <dbReference type="EMBL" id="SPC97609.1"/>
    </source>
</evidence>
<organism evidence="7">
    <name type="scientific">Fagus sylvatica</name>
    <name type="common">Beechnut</name>
    <dbReference type="NCBI Taxonomy" id="28930"/>
    <lineage>
        <taxon>Eukaryota</taxon>
        <taxon>Viridiplantae</taxon>
        <taxon>Streptophyta</taxon>
        <taxon>Embryophyta</taxon>
        <taxon>Tracheophyta</taxon>
        <taxon>Spermatophyta</taxon>
        <taxon>Magnoliopsida</taxon>
        <taxon>eudicotyledons</taxon>
        <taxon>Gunneridae</taxon>
        <taxon>Pentapetalae</taxon>
        <taxon>rosids</taxon>
        <taxon>fabids</taxon>
        <taxon>Fagales</taxon>
        <taxon>Fagaceae</taxon>
        <taxon>Fagus</taxon>
    </lineage>
</organism>
<evidence type="ECO:0000256" key="4">
    <source>
        <dbReference type="ARBA" id="ARBA00022989"/>
    </source>
</evidence>
<dbReference type="EMBL" id="OIVN01001780">
    <property type="protein sequence ID" value="SPC97609.1"/>
    <property type="molecule type" value="Genomic_DNA"/>
</dbReference>
<reference evidence="7" key="1">
    <citation type="submission" date="2018-02" db="EMBL/GenBank/DDBJ databases">
        <authorList>
            <person name="Cohen D.B."/>
            <person name="Kent A.D."/>
        </authorList>
    </citation>
    <scope>NUCLEOTIDE SEQUENCE</scope>
</reference>
<feature type="transmembrane region" description="Helical" evidence="6">
    <location>
        <begin position="74"/>
        <end position="96"/>
    </location>
</feature>
<protein>
    <recommendedName>
        <fullName evidence="8">Major facilitator superfamily (MFS) profile domain-containing protein</fullName>
    </recommendedName>
</protein>
<dbReference type="InterPro" id="IPR000109">
    <property type="entry name" value="POT_fam"/>
</dbReference>
<dbReference type="SUPFAM" id="SSF103473">
    <property type="entry name" value="MFS general substrate transporter"/>
    <property type="match status" value="1"/>
</dbReference>
<dbReference type="Gene3D" id="1.20.1250.20">
    <property type="entry name" value="MFS general substrate transporter like domains"/>
    <property type="match status" value="1"/>
</dbReference>
<feature type="transmembrane region" description="Helical" evidence="6">
    <location>
        <begin position="433"/>
        <end position="451"/>
    </location>
</feature>
<comment type="subcellular location">
    <subcellularLocation>
        <location evidence="1">Membrane</location>
        <topology evidence="1">Multi-pass membrane protein</topology>
    </subcellularLocation>
</comment>
<evidence type="ECO:0008006" key="8">
    <source>
        <dbReference type="Google" id="ProtNLM"/>
    </source>
</evidence>
<keyword evidence="4 6" id="KW-1133">Transmembrane helix</keyword>
<dbReference type="GO" id="GO:0022857">
    <property type="term" value="F:transmembrane transporter activity"/>
    <property type="evidence" value="ECO:0007669"/>
    <property type="project" value="InterPro"/>
</dbReference>
<comment type="similarity">
    <text evidence="2">Belongs to the major facilitator superfamily. Proton-dependent oligopeptide transporter (POT/PTR) (TC 2.A.17) family.</text>
</comment>
<dbReference type="PANTHER" id="PTHR11654">
    <property type="entry name" value="OLIGOPEPTIDE TRANSPORTER-RELATED"/>
    <property type="match status" value="1"/>
</dbReference>
<evidence type="ECO:0000256" key="3">
    <source>
        <dbReference type="ARBA" id="ARBA00022692"/>
    </source>
</evidence>
<evidence type="ECO:0000256" key="6">
    <source>
        <dbReference type="SAM" id="Phobius"/>
    </source>
</evidence>
<proteinExistence type="inferred from homology"/>
<name>A0A2N9GE17_FAGSY</name>
<keyword evidence="5 6" id="KW-0472">Membrane</keyword>
<accession>A0A2N9GE17</accession>
<sequence>MACLTLSASLPRLRPPPCAGNQVCKEANSGQLAILYFSLLMAALGSGGIRPCVVPFGADQVGGEPKQKTKTWVFFNWYYFVMGASTLVASTVLIYIQDNVGWGLGLGIPTIAMLVSISIFIVGYRFYRILDPAGSPYTRLLQVTVAAFKKRKVPMVSDPKMLHENQELDASISTDGILRHTKQFEFYDKAAIVTLKDDLNSSKKPNLWRLNAVHRVEELKCIIRMLPIWAAGIIFFTASAQQQTFYLQQANTMDRHLTKSFQIPSGSMYVFTMIAMLTTIALYDRVFVPFIKKFTGLNQGISFLHRMAIGFFISIFATLVAGFIEVKRKHVATANGLIDINKSTIPISVFWLVPQYSLHGISEAFMAIGHLEFFYDQAPESMRSSATALFWTANSAGYYVSSILVSLVTKFSARPNGSNWLPGKNLNKGKLEYFYWLITCLQVLNLMYYFLCVKLFTFKPLQVQTDQEGHDDSKA</sequence>
<dbReference type="GO" id="GO:0016020">
    <property type="term" value="C:membrane"/>
    <property type="evidence" value="ECO:0007669"/>
    <property type="project" value="UniProtKB-SubCell"/>
</dbReference>
<dbReference type="AlphaFoldDB" id="A0A2N9GE17"/>
<feature type="transmembrane region" description="Helical" evidence="6">
    <location>
        <begin position="396"/>
        <end position="413"/>
    </location>
</feature>
<dbReference type="Pfam" id="PF00854">
    <property type="entry name" value="PTR2"/>
    <property type="match status" value="1"/>
</dbReference>
<feature type="transmembrane region" description="Helical" evidence="6">
    <location>
        <begin position="303"/>
        <end position="324"/>
    </location>
</feature>
<feature type="transmembrane region" description="Helical" evidence="6">
    <location>
        <begin position="261"/>
        <end position="283"/>
    </location>
</feature>
<evidence type="ECO:0000256" key="1">
    <source>
        <dbReference type="ARBA" id="ARBA00004141"/>
    </source>
</evidence>
<gene>
    <name evidence="7" type="ORF">FSB_LOCUS25491</name>
</gene>
<feature type="transmembrane region" description="Helical" evidence="6">
    <location>
        <begin position="102"/>
        <end position="127"/>
    </location>
</feature>
<evidence type="ECO:0000256" key="2">
    <source>
        <dbReference type="ARBA" id="ARBA00005982"/>
    </source>
</evidence>